<feature type="region of interest" description="Disordered" evidence="1">
    <location>
        <begin position="77"/>
        <end position="96"/>
    </location>
</feature>
<dbReference type="OrthoDB" id="63215at2759"/>
<gene>
    <name evidence="3" type="ORF">JKP88DRAFT_354184</name>
</gene>
<evidence type="ECO:0000313" key="4">
    <source>
        <dbReference type="Proteomes" id="UP000664859"/>
    </source>
</evidence>
<keyword evidence="2" id="KW-0472">Membrane</keyword>
<sequence length="916" mass="97734">MSSVCVRRRAAAAAAVAALVTPLPARALFGRTNPVPPPPQPTETGIVEMLDEDGIMWDDEDMDVTVEVDEEVVLPEGAQGGALSQSRRSVPGVGQSQTSALQRAQAKKQAIASGGVVIAGAGVLIVGNMRRGRRPPPRKAPAPKSKSYTPPPPPKEFSFDLLDDIAEDSASARQRATQEKAPAAVAARFHAEVEAAGTDEAEKQLLEEMSAAEVVPPAPQQAAVSAPPSAMEAQAAPEPPKKKLGLGLGGLFKKGAASNRPTTIGDAISAQEGGGLEGFSQALAGYLSHFAPPGSFAPDPTFLRDGELDRAGAEGTLLELVSSSGATSLQVADAIADVVNAMVVGLTDAAVAAIKDEDRCRQALSDLLLYMDNAGGTFAAVCPGVALDPPLRYNGAAKKRQLEELYENFTRAMVTDQSADMSARQERLRDMLNIKESKARSLEQKVLMEVVQKMMKEGGDGADLAALMGGMGGMGEGGGMPEGPEVAAQLEAFKAMVKDGNVSRDEVTELRKMYKDMGMDIDQMVAESAAAESTMDREAKELYSLLRQMLEQHPLAELLHQHEAGHVEQQRQQQQQQQQLQHHLSTNALLASPKAAVAAIAGGGVAAANISVSGSLLFWAHALPAFLALCAGLLANGGNKYVRLKVAGECGSRWADVYDGPDGAVCCGGIDTLLVMPVGLCRAVSLNWTTALMSQLWAALLVPVIGFVVNTGSQTPARVFCPREDVTTRHLRRFLLYAVLALWRTRVLYKGLKWLQRSALGDAHGADDCWYAQHTWRGVCRNGFDFSDHVVLFMAQYLAIQMFETFATLHENRKRFARVASAAVGALVSFVALGGMFDTVAFFHTRTESIVGFVVAAVGTFLPLWVLMTGRGASVTRWLDPSYYINIAENCCSPELAMPKAISCGDLNHRHNCHQS</sequence>
<comment type="caution">
    <text evidence="3">The sequence shown here is derived from an EMBL/GenBank/DDBJ whole genome shotgun (WGS) entry which is preliminary data.</text>
</comment>
<dbReference type="Proteomes" id="UP000664859">
    <property type="component" value="Unassembled WGS sequence"/>
</dbReference>
<evidence type="ECO:0000313" key="3">
    <source>
        <dbReference type="EMBL" id="KAG5185481.1"/>
    </source>
</evidence>
<feature type="region of interest" description="Disordered" evidence="1">
    <location>
        <begin position="129"/>
        <end position="156"/>
    </location>
</feature>
<dbReference type="AlphaFoldDB" id="A0A835Z1E0"/>
<dbReference type="EMBL" id="JAFCMP010000130">
    <property type="protein sequence ID" value="KAG5185481.1"/>
    <property type="molecule type" value="Genomic_DNA"/>
</dbReference>
<keyword evidence="2" id="KW-1133">Transmembrane helix</keyword>
<protein>
    <submittedName>
        <fullName evidence="3">Uncharacterized protein</fullName>
    </submittedName>
</protein>
<evidence type="ECO:0000256" key="1">
    <source>
        <dbReference type="SAM" id="MobiDB-lite"/>
    </source>
</evidence>
<organism evidence="3 4">
    <name type="scientific">Tribonema minus</name>
    <dbReference type="NCBI Taxonomy" id="303371"/>
    <lineage>
        <taxon>Eukaryota</taxon>
        <taxon>Sar</taxon>
        <taxon>Stramenopiles</taxon>
        <taxon>Ochrophyta</taxon>
        <taxon>PX clade</taxon>
        <taxon>Xanthophyceae</taxon>
        <taxon>Tribonematales</taxon>
        <taxon>Tribonemataceae</taxon>
        <taxon>Tribonema</taxon>
    </lineage>
</organism>
<feature type="transmembrane region" description="Helical" evidence="2">
    <location>
        <begin position="816"/>
        <end position="837"/>
    </location>
</feature>
<keyword evidence="4" id="KW-1185">Reference proteome</keyword>
<proteinExistence type="predicted"/>
<keyword evidence="2" id="KW-0812">Transmembrane</keyword>
<feature type="transmembrane region" description="Helical" evidence="2">
    <location>
        <begin position="110"/>
        <end position="129"/>
    </location>
</feature>
<reference evidence="3" key="1">
    <citation type="submission" date="2021-02" db="EMBL/GenBank/DDBJ databases">
        <title>First Annotated Genome of the Yellow-green Alga Tribonema minus.</title>
        <authorList>
            <person name="Mahan K.M."/>
        </authorList>
    </citation>
    <scope>NUCLEOTIDE SEQUENCE</scope>
    <source>
        <strain evidence="3">UTEX B ZZ1240</strain>
    </source>
</reference>
<evidence type="ECO:0000256" key="2">
    <source>
        <dbReference type="SAM" id="Phobius"/>
    </source>
</evidence>
<feature type="transmembrane region" description="Helical" evidence="2">
    <location>
        <begin position="616"/>
        <end position="635"/>
    </location>
</feature>
<accession>A0A835Z1E0</accession>
<feature type="transmembrane region" description="Helical" evidence="2">
    <location>
        <begin position="849"/>
        <end position="868"/>
    </location>
</feature>
<name>A0A835Z1E0_9STRA</name>
<feature type="compositionally biased region" description="Polar residues" evidence="1">
    <location>
        <begin position="82"/>
        <end position="96"/>
    </location>
</feature>